<keyword evidence="5" id="KW-1185">Reference proteome</keyword>
<accession>A0ABZ2KVT4</accession>
<comment type="similarity">
    <text evidence="1">Belongs to the 'GDXG' lipolytic enzyme family.</text>
</comment>
<feature type="domain" description="Alpha/beta hydrolase fold-3" evidence="3">
    <location>
        <begin position="75"/>
        <end position="264"/>
    </location>
</feature>
<gene>
    <name evidence="4" type="ORF">LVJ94_26275</name>
</gene>
<proteinExistence type="inferred from homology"/>
<dbReference type="PANTHER" id="PTHR48081:SF8">
    <property type="entry name" value="ALPHA_BETA HYDROLASE FOLD-3 DOMAIN-CONTAINING PROTEIN-RELATED"/>
    <property type="match status" value="1"/>
</dbReference>
<protein>
    <submittedName>
        <fullName evidence="4">Alpha/beta hydrolase</fullName>
    </submittedName>
</protein>
<dbReference type="InterPro" id="IPR029058">
    <property type="entry name" value="AB_hydrolase_fold"/>
</dbReference>
<keyword evidence="2 4" id="KW-0378">Hydrolase</keyword>
<dbReference type="PROSITE" id="PS01173">
    <property type="entry name" value="LIPASE_GDXG_HIS"/>
    <property type="match status" value="1"/>
</dbReference>
<evidence type="ECO:0000259" key="3">
    <source>
        <dbReference type="Pfam" id="PF07859"/>
    </source>
</evidence>
<dbReference type="InterPro" id="IPR050300">
    <property type="entry name" value="GDXG_lipolytic_enzyme"/>
</dbReference>
<evidence type="ECO:0000313" key="5">
    <source>
        <dbReference type="Proteomes" id="UP001374803"/>
    </source>
</evidence>
<dbReference type="Pfam" id="PF07859">
    <property type="entry name" value="Abhydrolase_3"/>
    <property type="match status" value="1"/>
</dbReference>
<dbReference type="SUPFAM" id="SSF53474">
    <property type="entry name" value="alpha/beta-Hydrolases"/>
    <property type="match status" value="1"/>
</dbReference>
<sequence length="305" mass="32576">MTEIHHPWTAADQAAMAAFRAKLAAHPIALTRTSFDRIVEQSAPLVDGVDYSEARVGGIPGVWCTPASRQEGVAMLYLHGGGYFLGTARAFRGFVCRLAARSGVAAFIADYRLAPEHPFPAAYDDARAAHRDLSQQLGAERVAIVGDSAGGGLALSLLQEEPSAACGVLLAPWSDLALTGNSLDTKAADDPVLTRSVLEDGVRKYLGAQDPRDRRASPLYGRTRGTPPIQVHVGTAEILLDDALRLGSSEKTEVHVWEGMPHSFPRSVALFEAARAAQEIIAAFLRANLVPTTDVRSMPITEISS</sequence>
<evidence type="ECO:0000313" key="4">
    <source>
        <dbReference type="EMBL" id="WXB00417.1"/>
    </source>
</evidence>
<name>A0ABZ2KVT4_9BACT</name>
<evidence type="ECO:0000256" key="1">
    <source>
        <dbReference type="ARBA" id="ARBA00010515"/>
    </source>
</evidence>
<reference evidence="4" key="1">
    <citation type="submission" date="2021-12" db="EMBL/GenBank/DDBJ databases">
        <title>Discovery of the Pendulisporaceae a myxobacterial family with distinct sporulation behavior and unique specialized metabolism.</title>
        <authorList>
            <person name="Garcia R."/>
            <person name="Popoff A."/>
            <person name="Bader C.D."/>
            <person name="Loehr J."/>
            <person name="Walesch S."/>
            <person name="Walt C."/>
            <person name="Boldt J."/>
            <person name="Bunk B."/>
            <person name="Haeckl F.J.F.P.J."/>
            <person name="Gunesch A.P."/>
            <person name="Birkelbach J."/>
            <person name="Nuebel U."/>
            <person name="Pietschmann T."/>
            <person name="Bach T."/>
            <person name="Mueller R."/>
        </authorList>
    </citation>
    <scope>NUCLEOTIDE SEQUENCE</scope>
    <source>
        <strain evidence="4">MSr11367</strain>
    </source>
</reference>
<organism evidence="4 5">
    <name type="scientific">Pendulispora rubella</name>
    <dbReference type="NCBI Taxonomy" id="2741070"/>
    <lineage>
        <taxon>Bacteria</taxon>
        <taxon>Pseudomonadati</taxon>
        <taxon>Myxococcota</taxon>
        <taxon>Myxococcia</taxon>
        <taxon>Myxococcales</taxon>
        <taxon>Sorangiineae</taxon>
        <taxon>Pendulisporaceae</taxon>
        <taxon>Pendulispora</taxon>
    </lineage>
</organism>
<dbReference type="InterPro" id="IPR013094">
    <property type="entry name" value="AB_hydrolase_3"/>
</dbReference>
<dbReference type="RefSeq" id="WP_394830017.1">
    <property type="nucleotide sequence ID" value="NZ_CP089929.1"/>
</dbReference>
<evidence type="ECO:0000256" key="2">
    <source>
        <dbReference type="ARBA" id="ARBA00022801"/>
    </source>
</evidence>
<dbReference type="GO" id="GO:0016787">
    <property type="term" value="F:hydrolase activity"/>
    <property type="evidence" value="ECO:0007669"/>
    <property type="project" value="UniProtKB-KW"/>
</dbReference>
<dbReference type="Proteomes" id="UP001374803">
    <property type="component" value="Chromosome"/>
</dbReference>
<dbReference type="EMBL" id="CP089983">
    <property type="protein sequence ID" value="WXB00417.1"/>
    <property type="molecule type" value="Genomic_DNA"/>
</dbReference>
<dbReference type="InterPro" id="IPR002168">
    <property type="entry name" value="Lipase_GDXG_HIS_AS"/>
</dbReference>
<dbReference type="PANTHER" id="PTHR48081">
    <property type="entry name" value="AB HYDROLASE SUPERFAMILY PROTEIN C4A8.06C"/>
    <property type="match status" value="1"/>
</dbReference>
<dbReference type="Gene3D" id="3.40.50.1820">
    <property type="entry name" value="alpha/beta hydrolase"/>
    <property type="match status" value="1"/>
</dbReference>